<dbReference type="Proteomes" id="UP001278571">
    <property type="component" value="Unassembled WGS sequence"/>
</dbReference>
<keyword evidence="1" id="KW-1133">Transmembrane helix</keyword>
<accession>A0ABU4K8I0</accession>
<reference evidence="2 3" key="1">
    <citation type="submission" date="2023-10" db="EMBL/GenBank/DDBJ databases">
        <authorList>
            <person name="Wang X.X."/>
        </authorList>
    </citation>
    <scope>NUCLEOTIDE SEQUENCE [LARGE SCALE GENOMIC DNA]</scope>
    <source>
        <strain evidence="2 3">NBRC 12816</strain>
    </source>
</reference>
<dbReference type="RefSeq" id="WP_319010391.1">
    <property type="nucleotide sequence ID" value="NZ_JAWJZF010000377.1"/>
</dbReference>
<organism evidence="2 3">
    <name type="scientific">Streptomyces roseolus</name>
    <dbReference type="NCBI Taxonomy" id="67358"/>
    <lineage>
        <taxon>Bacteria</taxon>
        <taxon>Bacillati</taxon>
        <taxon>Actinomycetota</taxon>
        <taxon>Actinomycetes</taxon>
        <taxon>Kitasatosporales</taxon>
        <taxon>Streptomycetaceae</taxon>
        <taxon>Streptomyces</taxon>
    </lineage>
</organism>
<feature type="transmembrane region" description="Helical" evidence="1">
    <location>
        <begin position="132"/>
        <end position="152"/>
    </location>
</feature>
<sequence>MSLKEERAEQALRNERTTVFGWLSVGLLVLAGAAAAFLAAWTVEAVAPVERHHAVIMKVDDDPGLSDGHERFDYVVEAMTTDGRVLALAAGQERVNHLSLGEPVIVTLSRATGRPLSVRNRDGVVELHHHPWAVLAVVLAGLFTAVVAWRVRPLLRAASAVLPFAPRLVTATLTAAALLLAGNALLDAETHGDSRHVADGMGIYRDAKSFPKQVVPTGREARLDDLHVTARGPAADSVPAGDDTRLRIVSVPLTVRNPTPADVPWVPVKLIGEGTGEPQLLRGGRCGDEPGASDGSFARGETTGRLCFAVAQGFEPRYLILTRGGTTLAFDVRAGAHAAR</sequence>
<proteinExistence type="predicted"/>
<comment type="caution">
    <text evidence="2">The sequence shown here is derived from an EMBL/GenBank/DDBJ whole genome shotgun (WGS) entry which is preliminary data.</text>
</comment>
<evidence type="ECO:0008006" key="4">
    <source>
        <dbReference type="Google" id="ProtNLM"/>
    </source>
</evidence>
<feature type="transmembrane region" description="Helical" evidence="1">
    <location>
        <begin position="20"/>
        <end position="41"/>
    </location>
</feature>
<dbReference type="EMBL" id="JAWJZF010000377">
    <property type="protein sequence ID" value="MDX2294069.1"/>
    <property type="molecule type" value="Genomic_DNA"/>
</dbReference>
<gene>
    <name evidence="2" type="ORF">R2363_18055</name>
</gene>
<evidence type="ECO:0000313" key="3">
    <source>
        <dbReference type="Proteomes" id="UP001278571"/>
    </source>
</evidence>
<keyword evidence="1" id="KW-0812">Transmembrane</keyword>
<protein>
    <recommendedName>
        <fullName evidence="4">DUF4352 domain-containing protein</fullName>
    </recommendedName>
</protein>
<evidence type="ECO:0000313" key="2">
    <source>
        <dbReference type="EMBL" id="MDX2294069.1"/>
    </source>
</evidence>
<feature type="transmembrane region" description="Helical" evidence="1">
    <location>
        <begin position="164"/>
        <end position="186"/>
    </location>
</feature>
<keyword evidence="1" id="KW-0472">Membrane</keyword>
<name>A0ABU4K8I0_9ACTN</name>
<evidence type="ECO:0000256" key="1">
    <source>
        <dbReference type="SAM" id="Phobius"/>
    </source>
</evidence>
<keyword evidence="3" id="KW-1185">Reference proteome</keyword>